<keyword evidence="3" id="KW-1185">Reference proteome</keyword>
<name>A0AAE0KGL7_9PEZI</name>
<evidence type="ECO:0000313" key="3">
    <source>
        <dbReference type="Proteomes" id="UP001287356"/>
    </source>
</evidence>
<proteinExistence type="predicted"/>
<protein>
    <submittedName>
        <fullName evidence="2">Uncharacterized protein</fullName>
    </submittedName>
</protein>
<evidence type="ECO:0000256" key="1">
    <source>
        <dbReference type="SAM" id="MobiDB-lite"/>
    </source>
</evidence>
<feature type="region of interest" description="Disordered" evidence="1">
    <location>
        <begin position="1"/>
        <end position="28"/>
    </location>
</feature>
<comment type="caution">
    <text evidence="2">The sequence shown here is derived from an EMBL/GenBank/DDBJ whole genome shotgun (WGS) entry which is preliminary data.</text>
</comment>
<reference evidence="2" key="2">
    <citation type="submission" date="2023-06" db="EMBL/GenBank/DDBJ databases">
        <authorList>
            <consortium name="Lawrence Berkeley National Laboratory"/>
            <person name="Haridas S."/>
            <person name="Hensen N."/>
            <person name="Bonometti L."/>
            <person name="Westerberg I."/>
            <person name="Brannstrom I.O."/>
            <person name="Guillou S."/>
            <person name="Cros-Aarteil S."/>
            <person name="Calhoun S."/>
            <person name="Kuo A."/>
            <person name="Mondo S."/>
            <person name="Pangilinan J."/>
            <person name="Riley R."/>
            <person name="Labutti K."/>
            <person name="Andreopoulos B."/>
            <person name="Lipzen A."/>
            <person name="Chen C."/>
            <person name="Yanf M."/>
            <person name="Daum C."/>
            <person name="Ng V."/>
            <person name="Clum A."/>
            <person name="Steindorff A."/>
            <person name="Ohm R."/>
            <person name="Martin F."/>
            <person name="Silar P."/>
            <person name="Natvig D."/>
            <person name="Lalanne C."/>
            <person name="Gautier V."/>
            <person name="Ament-Velasquez S.L."/>
            <person name="Kruys A."/>
            <person name="Hutchinson M.I."/>
            <person name="Powell A.J."/>
            <person name="Barry K."/>
            <person name="Miller A.N."/>
            <person name="Grigoriev I.V."/>
            <person name="Debuchy R."/>
            <person name="Gladieux P."/>
            <person name="Thoren M.H."/>
            <person name="Johannesson H."/>
        </authorList>
    </citation>
    <scope>NUCLEOTIDE SEQUENCE</scope>
    <source>
        <strain evidence="2">CBS 958.72</strain>
    </source>
</reference>
<feature type="region of interest" description="Disordered" evidence="1">
    <location>
        <begin position="498"/>
        <end position="520"/>
    </location>
</feature>
<dbReference type="EMBL" id="JAULSN010000003">
    <property type="protein sequence ID" value="KAK3376174.1"/>
    <property type="molecule type" value="Genomic_DNA"/>
</dbReference>
<evidence type="ECO:0000313" key="2">
    <source>
        <dbReference type="EMBL" id="KAK3376174.1"/>
    </source>
</evidence>
<feature type="region of interest" description="Disordered" evidence="1">
    <location>
        <begin position="915"/>
        <end position="942"/>
    </location>
</feature>
<gene>
    <name evidence="2" type="ORF">B0T24DRAFT_699394</name>
</gene>
<accession>A0AAE0KGL7</accession>
<sequence>MLTASKNTLYPAFSRREPDRTLTANSSIASERQLSREQLRIWSYQEPSLAVGSYTLAVSQHIEVTDPETKRPVQKDLRSPNTLLRVSSPKFRLNDPQKDIHSVYPAPGHVGYPETLAHVVLGRDTAPWERRLEVESGGAGAKSNNQMPWLGVLSFAEDELVLDEQTYREAGFPTTTPPPTSQGAIATTAWELERLSATVSPLTGNANIPADKKGYSDKDEVAALLLRKVDFQRLFASYAVTGGEKPKQQATWTDAPDLSRFLHMAHVRETHGGFMASTVDLMSDSGVGANPQPRFSVVVSPRTGPVGGEAPRRIISHLISLEGISKTTFSGPQSKAGYAVLVSLFSWDWMCMPKSHDDFKATMVRLGRNVRPLRDADPSLDPGKPNADRDPMSAWLKKTLEAGYTLKPHTLPTGQVTRSLFRGPLIPFAPSGDSVHPFSQTGEDLTLVDSESGLQSVSYKTAWYLGRGLALADQSLTAALLRLRGNIHAEAVRRVKARRSASASASVETANDGNDGGLQRSLDQLDKAEDITSLANSGGAVRWLRTERDRQSHVVDRLSAAGVALDLTGEEYANELQAVAEAFFGYPPAPRKDGKDDKIPPIPQRVMDPDAILVRAWALDKFYLAGIPIHYFIPDPDMLPRESIRTFSIDPTWIGAVVDGGLGVANHFASGDDAVRSAIKHCLNCYLRELRPNGTGKGTTLQLPKWGFFLRSTAITSFPDMKVEARFSKAVPDGIREVLYMQVLADDILVCLFDRVPGEDNFESVCISQPPHQQGFAVGSTLTSSDLETVFRPVPLVDLETVPAGPDREKLRQVLAPVSRKWDTATADPVYDWDSGMLRPDALMKQYVAEMAGRDGSKIWKWKGSEMDVPSSLLALQLGRPNFQLTLGVQKNDQGVSNDDGDGRWTKPAVQLHTGPRTKARSGGGNNIHSPKASAATPVPPRLRSYPVDPKWVPLPSGPGSLAAQSLLATSMPNDELTVQGLVDKTTQDLLLPRVQYPKEVIWYPQPNKALCLPLFSPDETTHANTSFLNGGSTVCALDRPMDLVFSLKQMQEVDNKEYDYPERLEVRIPVTLASTNSVDFAGEVGVDKAPTPLLMIPGSAAAPVFPAIEGLNLSRSPLWTYCCRLVLGGLYKAPEEGKDVEGNFGPVIGSPAPLYPGASLLLVVTAWPRFGRIKMKNLAFDASFMMRQVNVNNPARTVFDTQFDVSWKDGAVYSRRVTVRPAITLKITEPMQVKTSALGWQLQLSVKSSSLLGPDEEAIWYAKLLNGDTATGRLPPDALRKSTSSTHLAERVNGEVPEVLPDFVEVFIVSKSPKSQPLGPRTAPFFFPRFASRKQLQDLLYSIDVRCNWNTDERDGGISVKWDIPPPGTPFLQSLRLGVNWYRKVVWAKLDSGSAFVPKALLDMTSLRHLIIFDYTLGVDTEHMVGEFRGFTGSRDVYFP</sequence>
<dbReference type="Proteomes" id="UP001287356">
    <property type="component" value="Unassembled WGS sequence"/>
</dbReference>
<organism evidence="2 3">
    <name type="scientific">Lasiosphaeria ovina</name>
    <dbReference type="NCBI Taxonomy" id="92902"/>
    <lineage>
        <taxon>Eukaryota</taxon>
        <taxon>Fungi</taxon>
        <taxon>Dikarya</taxon>
        <taxon>Ascomycota</taxon>
        <taxon>Pezizomycotina</taxon>
        <taxon>Sordariomycetes</taxon>
        <taxon>Sordariomycetidae</taxon>
        <taxon>Sordariales</taxon>
        <taxon>Lasiosphaeriaceae</taxon>
        <taxon>Lasiosphaeria</taxon>
    </lineage>
</organism>
<reference evidence="2" key="1">
    <citation type="journal article" date="2023" name="Mol. Phylogenet. Evol.">
        <title>Genome-scale phylogeny and comparative genomics of the fungal order Sordariales.</title>
        <authorList>
            <person name="Hensen N."/>
            <person name="Bonometti L."/>
            <person name="Westerberg I."/>
            <person name="Brannstrom I.O."/>
            <person name="Guillou S."/>
            <person name="Cros-Aarteil S."/>
            <person name="Calhoun S."/>
            <person name="Haridas S."/>
            <person name="Kuo A."/>
            <person name="Mondo S."/>
            <person name="Pangilinan J."/>
            <person name="Riley R."/>
            <person name="LaButti K."/>
            <person name="Andreopoulos B."/>
            <person name="Lipzen A."/>
            <person name="Chen C."/>
            <person name="Yan M."/>
            <person name="Daum C."/>
            <person name="Ng V."/>
            <person name="Clum A."/>
            <person name="Steindorff A."/>
            <person name="Ohm R.A."/>
            <person name="Martin F."/>
            <person name="Silar P."/>
            <person name="Natvig D.O."/>
            <person name="Lalanne C."/>
            <person name="Gautier V."/>
            <person name="Ament-Velasquez S.L."/>
            <person name="Kruys A."/>
            <person name="Hutchinson M.I."/>
            <person name="Powell A.J."/>
            <person name="Barry K."/>
            <person name="Miller A.N."/>
            <person name="Grigoriev I.V."/>
            <person name="Debuchy R."/>
            <person name="Gladieux P."/>
            <person name="Hiltunen Thoren M."/>
            <person name="Johannesson H."/>
        </authorList>
    </citation>
    <scope>NUCLEOTIDE SEQUENCE</scope>
    <source>
        <strain evidence="2">CBS 958.72</strain>
    </source>
</reference>